<evidence type="ECO:0000313" key="2">
    <source>
        <dbReference type="Ensembl" id="ENSORLP00000039386.1"/>
    </source>
</evidence>
<dbReference type="SUPFAM" id="SSF69848">
    <property type="entry name" value="LCCL domain"/>
    <property type="match status" value="1"/>
</dbReference>
<dbReference type="InParanoid" id="A0A3B3I6E5"/>
<feature type="domain" description="LCCL" evidence="1">
    <location>
        <begin position="31"/>
        <end position="83"/>
    </location>
</feature>
<dbReference type="PROSITE" id="PS50820">
    <property type="entry name" value="LCCL"/>
    <property type="match status" value="1"/>
</dbReference>
<evidence type="ECO:0000259" key="1">
    <source>
        <dbReference type="PROSITE" id="PS50820"/>
    </source>
</evidence>
<reference evidence="2 3" key="1">
    <citation type="journal article" date="2007" name="Nature">
        <title>The medaka draft genome and insights into vertebrate genome evolution.</title>
        <authorList>
            <person name="Kasahara M."/>
            <person name="Naruse K."/>
            <person name="Sasaki S."/>
            <person name="Nakatani Y."/>
            <person name="Qu W."/>
            <person name="Ahsan B."/>
            <person name="Yamada T."/>
            <person name="Nagayasu Y."/>
            <person name="Doi K."/>
            <person name="Kasai Y."/>
            <person name="Jindo T."/>
            <person name="Kobayashi D."/>
            <person name="Shimada A."/>
            <person name="Toyoda A."/>
            <person name="Kuroki Y."/>
            <person name="Fujiyama A."/>
            <person name="Sasaki T."/>
            <person name="Shimizu A."/>
            <person name="Asakawa S."/>
            <person name="Shimizu N."/>
            <person name="Hashimoto S."/>
            <person name="Yang J."/>
            <person name="Lee Y."/>
            <person name="Matsushima K."/>
            <person name="Sugano S."/>
            <person name="Sakaizumi M."/>
            <person name="Narita T."/>
            <person name="Ohishi K."/>
            <person name="Haga S."/>
            <person name="Ohta F."/>
            <person name="Nomoto H."/>
            <person name="Nogata K."/>
            <person name="Morishita T."/>
            <person name="Endo T."/>
            <person name="Shin-I T."/>
            <person name="Takeda H."/>
            <person name="Morishita S."/>
            <person name="Kohara Y."/>
        </authorList>
    </citation>
    <scope>NUCLEOTIDE SEQUENCE [LARGE SCALE GENOMIC DNA]</scope>
    <source>
        <strain evidence="2 3">Hd-rR</strain>
    </source>
</reference>
<name>A0A3B3I6E5_ORYLA</name>
<dbReference type="Bgee" id="ENSORLG00000022055">
    <property type="expression patterns" value="Expressed in sexually immature organism and 8 other cell types or tissues"/>
</dbReference>
<sequence>FLLFSFDIWGFSVRLLLNLRRSADGELCLSDVDPVSCETRGSDLELDDVVVLCPPGCRRTRMSVFGTGPYAAVSSVCGAALHR</sequence>
<keyword evidence="3" id="KW-1185">Reference proteome</keyword>
<dbReference type="AlphaFoldDB" id="A0A3B3I6E5"/>
<accession>A0A3B3I6E5</accession>
<dbReference type="PANTHER" id="PTHR31331">
    <property type="entry name" value="LCCL DOMAIN PROTEIN (AFU_ORTHOLOGUE AFUA_5G08630)"/>
    <property type="match status" value="1"/>
</dbReference>
<reference evidence="2" key="2">
    <citation type="submission" date="2025-08" db="UniProtKB">
        <authorList>
            <consortium name="Ensembl"/>
        </authorList>
    </citation>
    <scope>IDENTIFICATION</scope>
    <source>
        <strain evidence="2">Hd-rR</strain>
    </source>
</reference>
<reference evidence="2" key="3">
    <citation type="submission" date="2025-09" db="UniProtKB">
        <authorList>
            <consortium name="Ensembl"/>
        </authorList>
    </citation>
    <scope>IDENTIFICATION</scope>
    <source>
        <strain evidence="2">Hd-rR</strain>
    </source>
</reference>
<dbReference type="Gene3D" id="2.170.130.20">
    <property type="entry name" value="LCCL-like domain"/>
    <property type="match status" value="1"/>
</dbReference>
<dbReference type="STRING" id="8090.ENSORLP00000039386"/>
<dbReference type="Pfam" id="PF03815">
    <property type="entry name" value="LCCL"/>
    <property type="match status" value="1"/>
</dbReference>
<organism evidence="2 3">
    <name type="scientific">Oryzias latipes</name>
    <name type="common">Japanese rice fish</name>
    <name type="synonym">Japanese killifish</name>
    <dbReference type="NCBI Taxonomy" id="8090"/>
    <lineage>
        <taxon>Eukaryota</taxon>
        <taxon>Metazoa</taxon>
        <taxon>Chordata</taxon>
        <taxon>Craniata</taxon>
        <taxon>Vertebrata</taxon>
        <taxon>Euteleostomi</taxon>
        <taxon>Actinopterygii</taxon>
        <taxon>Neopterygii</taxon>
        <taxon>Teleostei</taxon>
        <taxon>Neoteleostei</taxon>
        <taxon>Acanthomorphata</taxon>
        <taxon>Ovalentaria</taxon>
        <taxon>Atherinomorphae</taxon>
        <taxon>Beloniformes</taxon>
        <taxon>Adrianichthyidae</taxon>
        <taxon>Oryziinae</taxon>
        <taxon>Oryzias</taxon>
    </lineage>
</organism>
<dbReference type="InterPro" id="IPR004043">
    <property type="entry name" value="LCCL"/>
</dbReference>
<dbReference type="GeneTree" id="ENSGT00940000178078"/>
<dbReference type="InterPro" id="IPR051957">
    <property type="entry name" value="CRISP-LCCL_domain"/>
</dbReference>
<dbReference type="InterPro" id="IPR036609">
    <property type="entry name" value="LCCL_sf"/>
</dbReference>
<proteinExistence type="predicted"/>
<dbReference type="Ensembl" id="ENSORLT00000026804.1">
    <property type="protein sequence ID" value="ENSORLP00000039386.1"/>
    <property type="gene ID" value="ENSORLG00000022055.1"/>
</dbReference>
<dbReference type="SMART" id="SM00603">
    <property type="entry name" value="LCCL"/>
    <property type="match status" value="1"/>
</dbReference>
<protein>
    <recommendedName>
        <fullName evidence="1">LCCL domain-containing protein</fullName>
    </recommendedName>
</protein>
<dbReference type="PANTHER" id="PTHR31331:SF1">
    <property type="entry name" value="CYSTEINE RICH SECRETORY PROTEIN LCCL DOMAIN CONTAINING 2"/>
    <property type="match status" value="1"/>
</dbReference>
<evidence type="ECO:0000313" key="3">
    <source>
        <dbReference type="Proteomes" id="UP000001038"/>
    </source>
</evidence>
<dbReference type="Proteomes" id="UP000001038">
    <property type="component" value="Chromosome 22"/>
</dbReference>